<reference evidence="2" key="1">
    <citation type="journal article" date="2021" name="MBio">
        <title>Novel Mycoviruses Discovered in the Mycovirome of a Necrotrophic Fungus.</title>
        <authorList>
            <person name="Ruiz-Padilla A."/>
            <person name="Rodriguez-Romero J."/>
            <person name="Gomez-Cid I."/>
            <person name="Pacifico D."/>
            <person name="Ayllon M.A."/>
        </authorList>
    </citation>
    <scope>NUCLEOTIDE SEQUENCE</scope>
    <source>
        <strain evidence="2">BCS14_DN413</strain>
    </source>
</reference>
<proteinExistence type="predicted"/>
<protein>
    <submittedName>
        <fullName evidence="2">Uncharacterized protein</fullName>
    </submittedName>
</protein>
<keyword evidence="3" id="KW-1185">Reference proteome</keyword>
<evidence type="ECO:0000313" key="2">
    <source>
        <dbReference type="EMBL" id="QLF49184.1"/>
    </source>
</evidence>
<feature type="compositionally biased region" description="Polar residues" evidence="1">
    <location>
        <begin position="721"/>
        <end position="731"/>
    </location>
</feature>
<evidence type="ECO:0000313" key="3">
    <source>
        <dbReference type="Proteomes" id="UP001184804"/>
    </source>
</evidence>
<organism evidence="2 3">
    <name type="scientific">Botrytis cinerea binarnavirus 2</name>
    <dbReference type="NCBI Taxonomy" id="2800199"/>
    <lineage>
        <taxon>Viruses</taxon>
        <taxon>Riboviria</taxon>
        <taxon>Orthornavirae</taxon>
        <taxon>Lenarviricota</taxon>
        <taxon>Amabiliviricetes</taxon>
        <taxon>Wolframvirales</taxon>
        <taxon>Splipalmiviridae</taxon>
        <taxon>Jakapalmivirus</taxon>
        <taxon>Jakapalmivirus botritidis</taxon>
    </lineage>
</organism>
<sequence>MSSNVRKNRRPIIGPIRFTESPLSVYDVEEWDPTEFLDEDMEYGDTLDLDEIEQIGRSSAIVLTEHNIRHTPIQGASLIGEEVGDDRCDRTRDPGRAATALVVQEAVMEMKTSEMDTFISRHYFNFCEVTSTVPSTPDQSFDKCRKVNAFENLGYVDVPPLRIILDVSKGDGSHSSTTPGKATMLGNRMRTPRSEFLQDFYLASYLQDGMLRTNRSTEPKYLPQIMGGSGVRAPFGESDNLYLSVHAYRGGGYQRVYGTATSELAQCLDLLERGQASMPVFCHRLRDKQEYLHGTYAEKVLIPTTRYMDQVMGRLPAPFITASGGANRFVNYENRLERTRHLVSRSVAVREWGFTTRIRDQLLSHWKVPDSDSALALARARGRKEFGFALSANSAFKNLLDRKATPRDVQELIQQEFLVVNTGVTEFSKYDAQWLFHGGKKETFSIGDLTCSEDMFLREEVSEEETFKVGGIRLDAIGVRNLPPQMTTTRVGLYQIGSTMTEWADSLVNRLKNIREEGIPLTPDKARQVFLEDPEWVNDDTGLIDRCLHDTGQLHYRSSRVVLVSDDRRLANQMAQTCQTQVIRIPSIDYILWSIRRGTEFQSTTGDTVAVSGSLSRRGTQRKDPVRAVYVDTGSIASAAARLQREANPDGEDTVFLRQVLQSGLDERGRRYVHYNLVDTKLPVDLKSTLHEPISRPRRFRMTENQSGSWSTTRPGGGTRPSPSSKSNSWR</sequence>
<feature type="compositionally biased region" description="Polar residues" evidence="1">
    <location>
        <begin position="703"/>
        <end position="714"/>
    </location>
</feature>
<accession>A0A7D5FKV5</accession>
<name>A0A7D5FKV5_9VIRU</name>
<feature type="region of interest" description="Disordered" evidence="1">
    <location>
        <begin position="689"/>
        <end position="731"/>
    </location>
</feature>
<dbReference type="Proteomes" id="UP001184804">
    <property type="component" value="Genome"/>
</dbReference>
<evidence type="ECO:0000256" key="1">
    <source>
        <dbReference type="SAM" id="MobiDB-lite"/>
    </source>
</evidence>
<dbReference type="EMBL" id="MT119676">
    <property type="protein sequence ID" value="QLF49184.1"/>
    <property type="molecule type" value="Genomic_RNA"/>
</dbReference>